<dbReference type="EMBL" id="JBEPMO010000018">
    <property type="protein sequence ID" value="MET3732738.1"/>
    <property type="molecule type" value="Genomic_DNA"/>
</dbReference>
<protein>
    <recommendedName>
        <fullName evidence="3">DUF4256 domain-containing protein</fullName>
    </recommendedName>
</protein>
<keyword evidence="2" id="KW-1185">Reference proteome</keyword>
<dbReference type="Proteomes" id="UP001549146">
    <property type="component" value="Unassembled WGS sequence"/>
</dbReference>
<dbReference type="InterPro" id="IPR025352">
    <property type="entry name" value="DUF4256"/>
</dbReference>
<proteinExistence type="predicted"/>
<evidence type="ECO:0008006" key="3">
    <source>
        <dbReference type="Google" id="ProtNLM"/>
    </source>
</evidence>
<dbReference type="Pfam" id="PF14066">
    <property type="entry name" value="DUF4256"/>
    <property type="match status" value="1"/>
</dbReference>
<name>A0ABV2LYY6_9FLAO</name>
<evidence type="ECO:0000313" key="1">
    <source>
        <dbReference type="EMBL" id="MET3732738.1"/>
    </source>
</evidence>
<organism evidence="1 2">
    <name type="scientific">Moheibacter stercoris</name>
    <dbReference type="NCBI Taxonomy" id="1628251"/>
    <lineage>
        <taxon>Bacteria</taxon>
        <taxon>Pseudomonadati</taxon>
        <taxon>Bacteroidota</taxon>
        <taxon>Flavobacteriia</taxon>
        <taxon>Flavobacteriales</taxon>
        <taxon>Weeksellaceae</taxon>
        <taxon>Moheibacter</taxon>
    </lineage>
</organism>
<comment type="caution">
    <text evidence="1">The sequence shown here is derived from an EMBL/GenBank/DDBJ whole genome shotgun (WGS) entry which is preliminary data.</text>
</comment>
<accession>A0ABV2LYY6</accession>
<dbReference type="RefSeq" id="WP_354510244.1">
    <property type="nucleotide sequence ID" value="NZ_JBEPMO010000018.1"/>
</dbReference>
<sequence length="183" mass="21197">MSSEMNQLQPKEILSILEKRFQDHPNRHPKIEWSKIEKSLNSNPKLLQVVTKMEMTGGEPDIIALGKNLYFVDCSKESPKDRRSLCYDQDAWEKRKQHKPSSTVEAEAANIGVELLTENDYLEWQRFGPFDEKTSSWIETPKELRKLGGALFGDHRFGRTFIYHNGADSYYGSRGFRGKIKID</sequence>
<gene>
    <name evidence="1" type="ORF">ABID46_002329</name>
</gene>
<evidence type="ECO:0000313" key="2">
    <source>
        <dbReference type="Proteomes" id="UP001549146"/>
    </source>
</evidence>
<reference evidence="1 2" key="1">
    <citation type="submission" date="2024-06" db="EMBL/GenBank/DDBJ databases">
        <title>Genomic Encyclopedia of Type Strains, Phase IV (KMG-IV): sequencing the most valuable type-strain genomes for metagenomic binning, comparative biology and taxonomic classification.</title>
        <authorList>
            <person name="Goeker M."/>
        </authorList>
    </citation>
    <scope>NUCLEOTIDE SEQUENCE [LARGE SCALE GENOMIC DNA]</scope>
    <source>
        <strain evidence="1 2">DSM 29388</strain>
    </source>
</reference>